<feature type="transmembrane region" description="Helical" evidence="7">
    <location>
        <begin position="71"/>
        <end position="88"/>
    </location>
</feature>
<organism evidence="8 9">
    <name type="scientific">Novipirellula artificiosorum</name>
    <dbReference type="NCBI Taxonomy" id="2528016"/>
    <lineage>
        <taxon>Bacteria</taxon>
        <taxon>Pseudomonadati</taxon>
        <taxon>Planctomycetota</taxon>
        <taxon>Planctomycetia</taxon>
        <taxon>Pirellulales</taxon>
        <taxon>Pirellulaceae</taxon>
        <taxon>Novipirellula</taxon>
    </lineage>
</organism>
<feature type="transmembrane region" description="Helical" evidence="7">
    <location>
        <begin position="108"/>
        <end position="129"/>
    </location>
</feature>
<keyword evidence="5 7" id="KW-1133">Transmembrane helix</keyword>
<keyword evidence="9" id="KW-1185">Reference proteome</keyword>
<reference evidence="8 9" key="1">
    <citation type="submission" date="2019-02" db="EMBL/GenBank/DDBJ databases">
        <title>Deep-cultivation of Planctomycetes and their phenomic and genomic characterization uncovers novel biology.</title>
        <authorList>
            <person name="Wiegand S."/>
            <person name="Jogler M."/>
            <person name="Boedeker C."/>
            <person name="Pinto D."/>
            <person name="Vollmers J."/>
            <person name="Rivas-Marin E."/>
            <person name="Kohn T."/>
            <person name="Peeters S.H."/>
            <person name="Heuer A."/>
            <person name="Rast P."/>
            <person name="Oberbeckmann S."/>
            <person name="Bunk B."/>
            <person name="Jeske O."/>
            <person name="Meyerdierks A."/>
            <person name="Storesund J.E."/>
            <person name="Kallscheuer N."/>
            <person name="Luecker S."/>
            <person name="Lage O.M."/>
            <person name="Pohl T."/>
            <person name="Merkel B.J."/>
            <person name="Hornburger P."/>
            <person name="Mueller R.-W."/>
            <person name="Bruemmer F."/>
            <person name="Labrenz M."/>
            <person name="Spormann A.M."/>
            <person name="Op Den Camp H."/>
            <person name="Overmann J."/>
            <person name="Amann R."/>
            <person name="Jetten M.S.M."/>
            <person name="Mascher T."/>
            <person name="Medema M.H."/>
            <person name="Devos D.P."/>
            <person name="Kaster A.-K."/>
            <person name="Ovreas L."/>
            <person name="Rohde M."/>
            <person name="Galperin M.Y."/>
            <person name="Jogler C."/>
        </authorList>
    </citation>
    <scope>NUCLEOTIDE SEQUENCE [LARGE SCALE GENOMIC DNA]</scope>
    <source>
        <strain evidence="8 9">Poly41</strain>
    </source>
</reference>
<evidence type="ECO:0000313" key="9">
    <source>
        <dbReference type="Proteomes" id="UP000319143"/>
    </source>
</evidence>
<keyword evidence="4 7" id="KW-0812">Transmembrane</keyword>
<dbReference type="InterPro" id="IPR002771">
    <property type="entry name" value="Multi_antbiot-R_MarC"/>
</dbReference>
<comment type="similarity">
    <text evidence="2 7">Belongs to the UPF0056 (MarC) family.</text>
</comment>
<evidence type="ECO:0000256" key="7">
    <source>
        <dbReference type="RuleBase" id="RU362048"/>
    </source>
</evidence>
<evidence type="ECO:0000256" key="1">
    <source>
        <dbReference type="ARBA" id="ARBA00004651"/>
    </source>
</evidence>
<dbReference type="EMBL" id="SJPV01000027">
    <property type="protein sequence ID" value="TWU28864.1"/>
    <property type="molecule type" value="Genomic_DNA"/>
</dbReference>
<keyword evidence="3" id="KW-1003">Cell membrane</keyword>
<evidence type="ECO:0000256" key="6">
    <source>
        <dbReference type="ARBA" id="ARBA00023136"/>
    </source>
</evidence>
<gene>
    <name evidence="8" type="ORF">Poly41_68150</name>
</gene>
<dbReference type="GO" id="GO:0005886">
    <property type="term" value="C:plasma membrane"/>
    <property type="evidence" value="ECO:0007669"/>
    <property type="project" value="UniProtKB-SubCell"/>
</dbReference>
<evidence type="ECO:0000256" key="2">
    <source>
        <dbReference type="ARBA" id="ARBA00009784"/>
    </source>
</evidence>
<dbReference type="Proteomes" id="UP000319143">
    <property type="component" value="Unassembled WGS sequence"/>
</dbReference>
<dbReference type="PANTHER" id="PTHR33508">
    <property type="entry name" value="UPF0056 MEMBRANE PROTEIN YHCE"/>
    <property type="match status" value="1"/>
</dbReference>
<proteinExistence type="inferred from homology"/>
<feature type="transmembrane region" description="Helical" evidence="7">
    <location>
        <begin position="141"/>
        <end position="159"/>
    </location>
</feature>
<accession>A0A5C6CZ82</accession>
<dbReference type="Pfam" id="PF01914">
    <property type="entry name" value="MarC"/>
    <property type="match status" value="1"/>
</dbReference>
<evidence type="ECO:0000256" key="4">
    <source>
        <dbReference type="ARBA" id="ARBA00022692"/>
    </source>
</evidence>
<comment type="caution">
    <text evidence="7">Lacks conserved residue(s) required for the propagation of feature annotation.</text>
</comment>
<evidence type="ECO:0000256" key="5">
    <source>
        <dbReference type="ARBA" id="ARBA00022989"/>
    </source>
</evidence>
<feature type="transmembrane region" description="Helical" evidence="7">
    <location>
        <begin position="174"/>
        <end position="195"/>
    </location>
</feature>
<name>A0A5C6CZ82_9BACT</name>
<comment type="caution">
    <text evidence="8">The sequence shown here is derived from an EMBL/GenBank/DDBJ whole genome shotgun (WGS) entry which is preliminary data.</text>
</comment>
<dbReference type="AlphaFoldDB" id="A0A5C6CZ82"/>
<feature type="transmembrane region" description="Helical" evidence="7">
    <location>
        <begin position="43"/>
        <end position="64"/>
    </location>
</feature>
<evidence type="ECO:0000256" key="3">
    <source>
        <dbReference type="ARBA" id="ARBA00022475"/>
    </source>
</evidence>
<dbReference type="RefSeq" id="WP_146531472.1">
    <property type="nucleotide sequence ID" value="NZ_SJPV01000027.1"/>
</dbReference>
<keyword evidence="6 7" id="KW-0472">Membrane</keyword>
<protein>
    <recommendedName>
        <fullName evidence="7">UPF0056 membrane protein</fullName>
    </recommendedName>
</protein>
<sequence>MDIASIAILLLATIGPTRAAIVFVGMTKSADAKLKRQIALRTVLVSAIVCCIFVVLGSVILGALKISIPALLIAGGLILFAFALPMVIGEDKQKETDSPSQPPSIEIATYPLAVPLMASPQGLVAIVSIEATLPGISGTALLLGLVLAIMLINVLFLLAAEKILGKVPPAALKVTLRIIGLLLCSLAVQLVIIGLQKLGVIAEQLT</sequence>
<dbReference type="PANTHER" id="PTHR33508:SF1">
    <property type="entry name" value="UPF0056 MEMBRANE PROTEIN YHCE"/>
    <property type="match status" value="1"/>
</dbReference>
<evidence type="ECO:0000313" key="8">
    <source>
        <dbReference type="EMBL" id="TWU28864.1"/>
    </source>
</evidence>
<comment type="subcellular location">
    <subcellularLocation>
        <location evidence="1 7">Cell membrane</location>
        <topology evidence="1 7">Multi-pass membrane protein</topology>
    </subcellularLocation>
</comment>
<dbReference type="OrthoDB" id="21094at2"/>